<keyword evidence="3" id="KW-0136">Cellulose degradation</keyword>
<feature type="signal peptide" evidence="8">
    <location>
        <begin position="1"/>
        <end position="21"/>
    </location>
</feature>
<keyword evidence="2 7" id="KW-0378">Hydrolase</keyword>
<dbReference type="GO" id="GO:0008422">
    <property type="term" value="F:beta-glucosidase activity"/>
    <property type="evidence" value="ECO:0007669"/>
    <property type="project" value="TreeGrafter"/>
</dbReference>
<evidence type="ECO:0000313" key="10">
    <source>
        <dbReference type="EMBL" id="ESQ84977.1"/>
    </source>
</evidence>
<evidence type="ECO:0000256" key="2">
    <source>
        <dbReference type="ARBA" id="ARBA00022801"/>
    </source>
</evidence>
<dbReference type="PANTHER" id="PTHR31297">
    <property type="entry name" value="GLUCAN ENDO-1,6-BETA-GLUCOSIDASE B"/>
    <property type="match status" value="1"/>
</dbReference>
<dbReference type="Pfam" id="PF00150">
    <property type="entry name" value="Cellulase"/>
    <property type="match status" value="1"/>
</dbReference>
<dbReference type="PANTHER" id="PTHR31297:SF41">
    <property type="entry name" value="ENDOGLUCANASE, PUTATIVE (AFU_ORTHOLOGUE AFUA_5G01830)-RELATED"/>
    <property type="match status" value="1"/>
</dbReference>
<evidence type="ECO:0000256" key="7">
    <source>
        <dbReference type="RuleBase" id="RU361153"/>
    </source>
</evidence>
<dbReference type="GO" id="GO:0005576">
    <property type="term" value="C:extracellular region"/>
    <property type="evidence" value="ECO:0007669"/>
    <property type="project" value="TreeGrafter"/>
</dbReference>
<evidence type="ECO:0000256" key="5">
    <source>
        <dbReference type="ARBA" id="ARBA00023295"/>
    </source>
</evidence>
<evidence type="ECO:0000256" key="3">
    <source>
        <dbReference type="ARBA" id="ARBA00023001"/>
    </source>
</evidence>
<dbReference type="SUPFAM" id="SSF51445">
    <property type="entry name" value="(Trans)glycosidases"/>
    <property type="match status" value="1"/>
</dbReference>
<keyword evidence="5 7" id="KW-0326">Glycosidase</keyword>
<evidence type="ECO:0000256" key="8">
    <source>
        <dbReference type="SAM" id="SignalP"/>
    </source>
</evidence>
<feature type="chain" id="PRO_5004723730" description="Glycoside hydrolase family 5 domain-containing protein" evidence="8">
    <location>
        <begin position="22"/>
        <end position="394"/>
    </location>
</feature>
<keyword evidence="6" id="KW-0624">Polysaccharide degradation</keyword>
<dbReference type="eggNOG" id="COG2730">
    <property type="taxonomic scope" value="Bacteria"/>
</dbReference>
<dbReference type="AlphaFoldDB" id="V4NT32"/>
<dbReference type="EMBL" id="AWGB01000062">
    <property type="protein sequence ID" value="ESQ84977.1"/>
    <property type="molecule type" value="Genomic_DNA"/>
</dbReference>
<keyword evidence="4" id="KW-0119">Carbohydrate metabolism</keyword>
<keyword evidence="8" id="KW-0732">Signal</keyword>
<dbReference type="OrthoDB" id="9800955at2"/>
<evidence type="ECO:0000256" key="1">
    <source>
        <dbReference type="ARBA" id="ARBA00005641"/>
    </source>
</evidence>
<dbReference type="PATRIC" id="fig|1121022.4.peg.3966"/>
<comment type="caution">
    <text evidence="10">The sequence shown here is derived from an EMBL/GenBank/DDBJ whole genome shotgun (WGS) entry which is preliminary data.</text>
</comment>
<sequence length="394" mass="44302">MKRLIAAAVLALGLATPVCSADLITFWDTPQYGGNSFNEGIPDEAYFRALKATGATWVRLTFSKWKGEGRDFLIGNADGYKGMPAGDLAKLIKCLDAAQAAGIKVVVVPLSLPGDRWSQQNEGKMDDRLWKDRAYWDQSAAFWRDLAMALKDHPAVAGYNLINEPTPEKGVGLDEQATPEVRQAWYAKYKGTTHDLPGFYEQVIKAVRAVDPVTPVMVDGGWYANAGSFSYWPSKLSDDKVLYAFHMYEPYEATSSPNLKRKPQLRYPGVESWMGTEKVTWNKAVMTRFLAVPFDWAKTHDVPVNRMVAAEFGCVRQWVDCGAYMNDVLDTLNGYGAHWAFYGYREDGWDAMDYELAPSVTQGQFYYLREQGKADQLKRTPHPLLDVITSHMKK</sequence>
<dbReference type="InterPro" id="IPR017853">
    <property type="entry name" value="GH"/>
</dbReference>
<dbReference type="STRING" id="1121022.GCA_000376105_03952"/>
<feature type="domain" description="Glycoside hydrolase family 5" evidence="9">
    <location>
        <begin position="38"/>
        <end position="343"/>
    </location>
</feature>
<accession>V4NT32</accession>
<name>V4NT32_9CAUL</name>
<evidence type="ECO:0000256" key="4">
    <source>
        <dbReference type="ARBA" id="ARBA00023277"/>
    </source>
</evidence>
<dbReference type="GO" id="GO:0030245">
    <property type="term" value="P:cellulose catabolic process"/>
    <property type="evidence" value="ECO:0007669"/>
    <property type="project" value="UniProtKB-KW"/>
</dbReference>
<organism evidence="10 11">
    <name type="scientific">Asticcacaulis benevestitus DSM 16100 = ATCC BAA-896</name>
    <dbReference type="NCBI Taxonomy" id="1121022"/>
    <lineage>
        <taxon>Bacteria</taxon>
        <taxon>Pseudomonadati</taxon>
        <taxon>Pseudomonadota</taxon>
        <taxon>Alphaproteobacteria</taxon>
        <taxon>Caulobacterales</taxon>
        <taxon>Caulobacteraceae</taxon>
        <taxon>Asticcacaulis</taxon>
    </lineage>
</organism>
<dbReference type="Proteomes" id="UP000017837">
    <property type="component" value="Unassembled WGS sequence"/>
</dbReference>
<evidence type="ECO:0000259" key="9">
    <source>
        <dbReference type="Pfam" id="PF00150"/>
    </source>
</evidence>
<dbReference type="Gene3D" id="3.20.20.80">
    <property type="entry name" value="Glycosidases"/>
    <property type="match status" value="1"/>
</dbReference>
<dbReference type="GO" id="GO:0009986">
    <property type="term" value="C:cell surface"/>
    <property type="evidence" value="ECO:0007669"/>
    <property type="project" value="TreeGrafter"/>
</dbReference>
<protein>
    <recommendedName>
        <fullName evidence="9">Glycoside hydrolase family 5 domain-containing protein</fullName>
    </recommendedName>
</protein>
<keyword evidence="11" id="KW-1185">Reference proteome</keyword>
<dbReference type="RefSeq" id="WP_018083636.1">
    <property type="nucleotide sequence ID" value="NZ_AQWM01000038.1"/>
</dbReference>
<evidence type="ECO:0000256" key="6">
    <source>
        <dbReference type="ARBA" id="ARBA00023326"/>
    </source>
</evidence>
<gene>
    <name evidence="10" type="ORF">ABENE_19355</name>
</gene>
<dbReference type="InterPro" id="IPR050386">
    <property type="entry name" value="Glycosyl_hydrolase_5"/>
</dbReference>
<comment type="similarity">
    <text evidence="1 7">Belongs to the glycosyl hydrolase 5 (cellulase A) family.</text>
</comment>
<evidence type="ECO:0000313" key="11">
    <source>
        <dbReference type="Proteomes" id="UP000017837"/>
    </source>
</evidence>
<reference evidence="10 11" key="1">
    <citation type="journal article" date="2014" name="Nature">
        <title>Sequential evolution of bacterial morphology by co-option of a developmental regulator.</title>
        <authorList>
            <person name="Jiang C."/>
            <person name="Brown P.J."/>
            <person name="Ducret A."/>
            <person name="Brun Y.V."/>
        </authorList>
    </citation>
    <scope>NUCLEOTIDE SEQUENCE [LARGE SCALE GENOMIC DNA]</scope>
    <source>
        <strain evidence="10 11">DSM 16100</strain>
    </source>
</reference>
<dbReference type="InterPro" id="IPR001547">
    <property type="entry name" value="Glyco_hydro_5"/>
</dbReference>
<proteinExistence type="inferred from homology"/>